<dbReference type="KEGG" id="sgv:B1H19_07625"/>
<name>A0A1V0TMR1_9ACTN</name>
<evidence type="ECO:0000313" key="2">
    <source>
        <dbReference type="EMBL" id="ARF54078.1"/>
    </source>
</evidence>
<dbReference type="Gene3D" id="3.30.590.20">
    <property type="match status" value="1"/>
</dbReference>
<evidence type="ECO:0000313" key="3">
    <source>
        <dbReference type="Proteomes" id="UP000192726"/>
    </source>
</evidence>
<dbReference type="GO" id="GO:0004357">
    <property type="term" value="F:glutamate-cysteine ligase activity"/>
    <property type="evidence" value="ECO:0007669"/>
    <property type="project" value="UniProtKB-EC"/>
</dbReference>
<dbReference type="STRING" id="553510.B1H19_07625"/>
<evidence type="ECO:0000256" key="1">
    <source>
        <dbReference type="ARBA" id="ARBA00048819"/>
    </source>
</evidence>
<dbReference type="InterPro" id="IPR016602">
    <property type="entry name" value="UCP012666"/>
</dbReference>
<proteinExistence type="predicted"/>
<comment type="catalytic activity">
    <reaction evidence="1">
        <text>L-cysteine + L-glutamate + ATP = gamma-L-glutamyl-L-cysteine + ADP + phosphate + H(+)</text>
        <dbReference type="Rhea" id="RHEA:13285"/>
        <dbReference type="ChEBI" id="CHEBI:15378"/>
        <dbReference type="ChEBI" id="CHEBI:29985"/>
        <dbReference type="ChEBI" id="CHEBI:30616"/>
        <dbReference type="ChEBI" id="CHEBI:35235"/>
        <dbReference type="ChEBI" id="CHEBI:43474"/>
        <dbReference type="ChEBI" id="CHEBI:58173"/>
        <dbReference type="ChEBI" id="CHEBI:456216"/>
        <dbReference type="EC" id="6.3.2.2"/>
    </reaction>
</comment>
<dbReference type="InterPro" id="IPR050141">
    <property type="entry name" value="GCL_type2/YbdK_subfam"/>
</dbReference>
<dbReference type="OrthoDB" id="240589at2"/>
<reference evidence="2 3" key="1">
    <citation type="submission" date="2017-04" db="EMBL/GenBank/DDBJ databases">
        <title>Complete Genome Sequence of Streptomyces gilvosporeus F607, a Capable Producer of Natamycin.</title>
        <authorList>
            <person name="Zong G."/>
            <person name="Zhong C."/>
            <person name="Fu J."/>
            <person name="Qin R."/>
            <person name="Cao G."/>
        </authorList>
    </citation>
    <scope>NUCLEOTIDE SEQUENCE [LARGE SCALE GENOMIC DNA]</scope>
    <source>
        <strain evidence="2 3">F607</strain>
    </source>
</reference>
<keyword evidence="2" id="KW-0436">Ligase</keyword>
<dbReference type="PANTHER" id="PTHR36510:SF3">
    <property type="entry name" value="CONSERVED PROTEIN"/>
    <property type="match status" value="1"/>
</dbReference>
<dbReference type="PIRSF" id="PIRSF012666">
    <property type="entry name" value="UCP012666"/>
    <property type="match status" value="1"/>
</dbReference>
<organism evidence="2 3">
    <name type="scientific">Streptomyces gilvosporeus</name>
    <dbReference type="NCBI Taxonomy" id="553510"/>
    <lineage>
        <taxon>Bacteria</taxon>
        <taxon>Bacillati</taxon>
        <taxon>Actinomycetota</taxon>
        <taxon>Actinomycetes</taxon>
        <taxon>Kitasatosporales</taxon>
        <taxon>Streptomycetaceae</taxon>
        <taxon>Streptomyces</taxon>
    </lineage>
</organism>
<dbReference type="AlphaFoldDB" id="A0A1V0TMR1"/>
<dbReference type="GO" id="GO:0042398">
    <property type="term" value="P:modified amino acid biosynthetic process"/>
    <property type="evidence" value="ECO:0007669"/>
    <property type="project" value="InterPro"/>
</dbReference>
<dbReference type="Proteomes" id="UP000192726">
    <property type="component" value="Chromosome"/>
</dbReference>
<dbReference type="SUPFAM" id="SSF55931">
    <property type="entry name" value="Glutamine synthetase/guanido kinase"/>
    <property type="match status" value="1"/>
</dbReference>
<dbReference type="InterPro" id="IPR006336">
    <property type="entry name" value="GCS2"/>
</dbReference>
<dbReference type="EMBL" id="CP020569">
    <property type="protein sequence ID" value="ARF54078.1"/>
    <property type="molecule type" value="Genomic_DNA"/>
</dbReference>
<dbReference type="InterPro" id="IPR014746">
    <property type="entry name" value="Gln_synth/guanido_kin_cat_dom"/>
</dbReference>
<gene>
    <name evidence="2" type="ORF">B1H19_07625</name>
</gene>
<accession>A0A1V0TMR1</accession>
<dbReference type="Pfam" id="PF04107">
    <property type="entry name" value="GCS2"/>
    <property type="match status" value="1"/>
</dbReference>
<sequence length="516" mass="56769">MGEKVAADGIDLADRERYRRKLHECLAGLRTLLAEKRFDRPKNLIGLEIELNLAGSDGLPRMLNSQVLERIASRDFQTELARCNLEVNIAPHRLAGRVLDQLAEELRTGLAYADRKAREVAARIVMIGILPTLAATDLTAANLSAIDRYVLLNDQMRAARGEDFAIDIQGVEHLVSRSASIAPEAACTSVQLHLQVTPGRFAAVWNAAQAIAAVQIAVGANSPFLFGRELWRESRPPVFQQSTDTRAPELQAQGVRPRTWFGERWVDSAYDLFEENLRYFPPLLPICGPQDPLRTLGEGGVPDLAELVLHNGTVYRWNRPVYAVADGKAHLRVENRVLPAGPTVADVIANTAFYYGLVRALAEEPRPIWTRLPFAAAAANFDTACRYGIDADLHWPRPGRGGGIAEIPAVRLVRRELLPLAAAGLDAWGVEPADRDLYLGIIEDRCARRVNGASWQAAAFHHALRQGLDRDAALTAMTRRYSELMHAGDPVHTWPVAWPVGAPSDAPGLRHVVESA</sequence>
<dbReference type="RefSeq" id="WP_083103864.1">
    <property type="nucleotide sequence ID" value="NZ_CP020569.1"/>
</dbReference>
<keyword evidence="3" id="KW-1185">Reference proteome</keyword>
<dbReference type="PANTHER" id="PTHR36510">
    <property type="entry name" value="GLUTAMATE--CYSTEINE LIGASE 2-RELATED"/>
    <property type="match status" value="1"/>
</dbReference>
<protein>
    <submittedName>
        <fullName evidence="2">Glutamate--cysteine ligase</fullName>
    </submittedName>
</protein>